<proteinExistence type="predicted"/>
<keyword evidence="4" id="KW-1185">Reference proteome</keyword>
<dbReference type="InterPro" id="IPR005135">
    <property type="entry name" value="Endo/exonuclease/phosphatase"/>
</dbReference>
<feature type="signal peptide" evidence="1">
    <location>
        <begin position="1"/>
        <end position="18"/>
    </location>
</feature>
<dbReference type="Pfam" id="PF03372">
    <property type="entry name" value="Exo_endo_phos"/>
    <property type="match status" value="1"/>
</dbReference>
<dbReference type="SUPFAM" id="SSF56219">
    <property type="entry name" value="DNase I-like"/>
    <property type="match status" value="1"/>
</dbReference>
<keyword evidence="1" id="KW-0732">Signal</keyword>
<dbReference type="GO" id="GO:0004519">
    <property type="term" value="F:endonuclease activity"/>
    <property type="evidence" value="ECO:0007669"/>
    <property type="project" value="UniProtKB-KW"/>
</dbReference>
<evidence type="ECO:0000259" key="2">
    <source>
        <dbReference type="Pfam" id="PF03372"/>
    </source>
</evidence>
<dbReference type="GO" id="GO:0004527">
    <property type="term" value="F:exonuclease activity"/>
    <property type="evidence" value="ECO:0007669"/>
    <property type="project" value="UniProtKB-KW"/>
</dbReference>
<dbReference type="InterPro" id="IPR036691">
    <property type="entry name" value="Endo/exonu/phosph_ase_sf"/>
</dbReference>
<accession>A0A7X0TYU3</accession>
<keyword evidence="3" id="KW-0255">Endonuclease</keyword>
<evidence type="ECO:0000313" key="4">
    <source>
        <dbReference type="Proteomes" id="UP000565579"/>
    </source>
</evidence>
<dbReference type="Gene3D" id="3.60.10.10">
    <property type="entry name" value="Endonuclease/exonuclease/phosphatase"/>
    <property type="match status" value="1"/>
</dbReference>
<comment type="caution">
    <text evidence="3">The sequence shown here is derived from an EMBL/GenBank/DDBJ whole genome shotgun (WGS) entry which is preliminary data.</text>
</comment>
<evidence type="ECO:0000313" key="3">
    <source>
        <dbReference type="EMBL" id="MBB6548803.1"/>
    </source>
</evidence>
<keyword evidence="3" id="KW-0269">Exonuclease</keyword>
<feature type="domain" description="Endonuclease/exonuclease/phosphatase" evidence="2">
    <location>
        <begin position="38"/>
        <end position="286"/>
    </location>
</feature>
<feature type="chain" id="PRO_5030979027" evidence="1">
    <location>
        <begin position="19"/>
        <end position="295"/>
    </location>
</feature>
<reference evidence="3 4" key="1">
    <citation type="submission" date="2020-08" db="EMBL/GenBank/DDBJ databases">
        <title>Sequencing the genomes of 1000 actinobacteria strains.</title>
        <authorList>
            <person name="Klenk H.-P."/>
        </authorList>
    </citation>
    <scope>NUCLEOTIDE SEQUENCE [LARGE SCALE GENOMIC DNA]</scope>
    <source>
        <strain evidence="3 4">DSM 43768</strain>
    </source>
</reference>
<gene>
    <name evidence="3" type="ORF">HD593_003598</name>
</gene>
<dbReference type="RefSeq" id="WP_185103234.1">
    <property type="nucleotide sequence ID" value="NZ_BAAAXY010000137.1"/>
</dbReference>
<keyword evidence="3" id="KW-0540">Nuclease</keyword>
<protein>
    <submittedName>
        <fullName evidence="3">Endonuclease/exonuclease/phosphatase family metal-dependent hydrolase</fullName>
    </submittedName>
</protein>
<dbReference type="Proteomes" id="UP000565579">
    <property type="component" value="Unassembled WGS sequence"/>
</dbReference>
<name>A0A7X0TYU3_9ACTN</name>
<organism evidence="3 4">
    <name type="scientific">Nonomuraea rubra</name>
    <dbReference type="NCBI Taxonomy" id="46180"/>
    <lineage>
        <taxon>Bacteria</taxon>
        <taxon>Bacillati</taxon>
        <taxon>Actinomycetota</taxon>
        <taxon>Actinomycetes</taxon>
        <taxon>Streptosporangiales</taxon>
        <taxon>Streptosporangiaceae</taxon>
        <taxon>Nonomuraea</taxon>
    </lineage>
</organism>
<dbReference type="AlphaFoldDB" id="A0A7X0TYU3"/>
<dbReference type="EMBL" id="JACHMI010000001">
    <property type="protein sequence ID" value="MBB6548803.1"/>
    <property type="molecule type" value="Genomic_DNA"/>
</dbReference>
<keyword evidence="3" id="KW-0378">Hydrolase</keyword>
<sequence>MVGHVLLLLASMLPVPQAAPSGMSPSATTLSATTLSAMTWNVCTGTNSNCRLYRAGAVELAGHIGEQALARRAEVIFLQEFCTGATGTLELWLERRTGKRWTIGSWGLTGQDGAPYACHPDLLGRPRGAQSIAVAVAGDAVAFEIHPLPAPPWYVRRAAICADLPARKIRACGTHLSSGSAYDDRQPGAPYRTKQLERLLEISAKPGYRSLVGGDLNVSPPDSGYGSAAGRRAVAPFYRAYQECDQRDGRRTGRWTREGKKLDYLFAPKGSVRRCHVERGVTLSDHKPAHIEVTL</sequence>
<evidence type="ECO:0000256" key="1">
    <source>
        <dbReference type="SAM" id="SignalP"/>
    </source>
</evidence>